<evidence type="ECO:0000256" key="1">
    <source>
        <dbReference type="SAM" id="Coils"/>
    </source>
</evidence>
<protein>
    <submittedName>
        <fullName evidence="2">Uncharacterized protein</fullName>
    </submittedName>
</protein>
<organism evidence="2">
    <name type="scientific">marine metagenome</name>
    <dbReference type="NCBI Taxonomy" id="408172"/>
    <lineage>
        <taxon>unclassified sequences</taxon>
        <taxon>metagenomes</taxon>
        <taxon>ecological metagenomes</taxon>
    </lineage>
</organism>
<gene>
    <name evidence="2" type="ORF">METZ01_LOCUS189946</name>
</gene>
<accession>A0A382DGA8</accession>
<keyword evidence="1" id="KW-0175">Coiled coil</keyword>
<dbReference type="EMBL" id="UINC01039104">
    <property type="protein sequence ID" value="SVB37092.1"/>
    <property type="molecule type" value="Genomic_DNA"/>
</dbReference>
<reference evidence="2" key="1">
    <citation type="submission" date="2018-05" db="EMBL/GenBank/DDBJ databases">
        <authorList>
            <person name="Lanie J.A."/>
            <person name="Ng W.-L."/>
            <person name="Kazmierczak K.M."/>
            <person name="Andrzejewski T.M."/>
            <person name="Davidsen T.M."/>
            <person name="Wayne K.J."/>
            <person name="Tettelin H."/>
            <person name="Glass J.I."/>
            <person name="Rusch D."/>
            <person name="Podicherti R."/>
            <person name="Tsui H.-C.T."/>
            <person name="Winkler M.E."/>
        </authorList>
    </citation>
    <scope>NUCLEOTIDE SEQUENCE</scope>
</reference>
<evidence type="ECO:0000313" key="2">
    <source>
        <dbReference type="EMBL" id="SVB37092.1"/>
    </source>
</evidence>
<feature type="coiled-coil region" evidence="1">
    <location>
        <begin position="31"/>
        <end position="68"/>
    </location>
</feature>
<dbReference type="AlphaFoldDB" id="A0A382DGA8"/>
<name>A0A382DGA8_9ZZZZ</name>
<sequence>MTERFLKVEERPDLIRDTNSNAIINRNTSAYELAKRRAQEAQSQRDEIRTATREINNIKSEMHEIKGLLQKLVE</sequence>
<proteinExistence type="predicted"/>